<dbReference type="Pfam" id="PF01810">
    <property type="entry name" value="LysE"/>
    <property type="match status" value="1"/>
</dbReference>
<keyword evidence="5 6" id="KW-0472">Membrane</keyword>
<comment type="subcellular location">
    <subcellularLocation>
        <location evidence="1">Cell membrane</location>
        <topology evidence="1">Multi-pass membrane protein</topology>
    </subcellularLocation>
</comment>
<evidence type="ECO:0000256" key="4">
    <source>
        <dbReference type="ARBA" id="ARBA00022989"/>
    </source>
</evidence>
<dbReference type="PANTHER" id="PTHR30086:SF20">
    <property type="entry name" value="ARGININE EXPORTER PROTEIN ARGO-RELATED"/>
    <property type="match status" value="1"/>
</dbReference>
<dbReference type="RefSeq" id="WP_036747716.1">
    <property type="nucleotide sequence ID" value="NZ_JAGSGC010000001.1"/>
</dbReference>
<evidence type="ECO:0008006" key="9">
    <source>
        <dbReference type="Google" id="ProtNLM"/>
    </source>
</evidence>
<keyword evidence="8" id="KW-1185">Reference proteome</keyword>
<name>A0A066S1A1_9GAMM</name>
<evidence type="ECO:0000313" key="8">
    <source>
        <dbReference type="Proteomes" id="UP000027192"/>
    </source>
</evidence>
<feature type="transmembrane region" description="Helical" evidence="6">
    <location>
        <begin position="43"/>
        <end position="66"/>
    </location>
</feature>
<dbReference type="PANTHER" id="PTHR30086">
    <property type="entry name" value="ARGININE EXPORTER PROTEIN ARGO"/>
    <property type="match status" value="1"/>
</dbReference>
<proteinExistence type="predicted"/>
<evidence type="ECO:0000256" key="3">
    <source>
        <dbReference type="ARBA" id="ARBA00022692"/>
    </source>
</evidence>
<keyword evidence="2" id="KW-1003">Cell membrane</keyword>
<accession>A0A066S1A1</accession>
<gene>
    <name evidence="7" type="ORF">EA58_00755</name>
</gene>
<evidence type="ECO:0000256" key="5">
    <source>
        <dbReference type="ARBA" id="ARBA00023136"/>
    </source>
</evidence>
<evidence type="ECO:0000313" key="7">
    <source>
        <dbReference type="EMBL" id="KDM93428.1"/>
    </source>
</evidence>
<dbReference type="GO" id="GO:0005886">
    <property type="term" value="C:plasma membrane"/>
    <property type="evidence" value="ECO:0007669"/>
    <property type="project" value="UniProtKB-SubCell"/>
</dbReference>
<keyword evidence="3 6" id="KW-0812">Transmembrane</keyword>
<sequence length="207" mass="23371">MTTTELFIAWFAVMFPLVISPGPANIVFAISGAKSGLKRSLPLVAGIDLIFLVYSIIIGFGFGLTLQKYPQYFQIIQLAGATYLIYLSYKFIKPTQKKDTDKKDESQKTFFSFWDGIVIQLLNPKGLVMLVLMFSLFTTPESSMHTTLSLIVWLCILNVSAHILWVIFGSHILSRWSSGRSEKLQSFFYAFSLISVAVWIIFDAINK</sequence>
<feature type="transmembrane region" description="Helical" evidence="6">
    <location>
        <begin position="186"/>
        <end position="205"/>
    </location>
</feature>
<feature type="transmembrane region" description="Helical" evidence="6">
    <location>
        <begin position="113"/>
        <end position="138"/>
    </location>
</feature>
<reference evidence="7 8" key="1">
    <citation type="submission" date="2014-04" db="EMBL/GenBank/DDBJ databases">
        <title>Draft genome sequence of Photobacterium halotolerans S2753: a solonamide, ngercheumicin and holomycin producer.</title>
        <authorList>
            <person name="Machado H.R."/>
            <person name="Gram L."/>
        </authorList>
    </citation>
    <scope>NUCLEOTIDE SEQUENCE [LARGE SCALE GENOMIC DNA]</scope>
    <source>
        <strain evidence="7 8">S2753</strain>
    </source>
</reference>
<evidence type="ECO:0000256" key="6">
    <source>
        <dbReference type="SAM" id="Phobius"/>
    </source>
</evidence>
<evidence type="ECO:0000256" key="1">
    <source>
        <dbReference type="ARBA" id="ARBA00004651"/>
    </source>
</evidence>
<dbReference type="EMBL" id="JMIB01000002">
    <property type="protein sequence ID" value="KDM93428.1"/>
    <property type="molecule type" value="Genomic_DNA"/>
</dbReference>
<keyword evidence="4 6" id="KW-1133">Transmembrane helix</keyword>
<feature type="transmembrane region" description="Helical" evidence="6">
    <location>
        <begin position="6"/>
        <end position="31"/>
    </location>
</feature>
<dbReference type="AlphaFoldDB" id="A0A066S1A1"/>
<dbReference type="InterPro" id="IPR001123">
    <property type="entry name" value="LeuE-type"/>
</dbReference>
<evidence type="ECO:0000256" key="2">
    <source>
        <dbReference type="ARBA" id="ARBA00022475"/>
    </source>
</evidence>
<feature type="transmembrane region" description="Helical" evidence="6">
    <location>
        <begin position="72"/>
        <end position="92"/>
    </location>
</feature>
<comment type="caution">
    <text evidence="7">The sequence shown here is derived from an EMBL/GenBank/DDBJ whole genome shotgun (WGS) entry which is preliminary data.</text>
</comment>
<feature type="transmembrane region" description="Helical" evidence="6">
    <location>
        <begin position="150"/>
        <end position="174"/>
    </location>
</feature>
<dbReference type="Proteomes" id="UP000027192">
    <property type="component" value="Unassembled WGS sequence"/>
</dbReference>
<dbReference type="GO" id="GO:0015171">
    <property type="term" value="F:amino acid transmembrane transporter activity"/>
    <property type="evidence" value="ECO:0007669"/>
    <property type="project" value="TreeGrafter"/>
</dbReference>
<dbReference type="STRING" id="1654360.EA58_00755"/>
<dbReference type="OrthoDB" id="9812084at2"/>
<organism evidence="7 8">
    <name type="scientific">Photobacterium galatheae</name>
    <dbReference type="NCBI Taxonomy" id="1654360"/>
    <lineage>
        <taxon>Bacteria</taxon>
        <taxon>Pseudomonadati</taxon>
        <taxon>Pseudomonadota</taxon>
        <taxon>Gammaproteobacteria</taxon>
        <taxon>Vibrionales</taxon>
        <taxon>Vibrionaceae</taxon>
        <taxon>Photobacterium</taxon>
    </lineage>
</organism>
<protein>
    <recommendedName>
        <fullName evidence="9">Threonine transporter</fullName>
    </recommendedName>
</protein>